<protein>
    <submittedName>
        <fullName evidence="6">Uncharacterized protein</fullName>
    </submittedName>
</protein>
<evidence type="ECO:0000256" key="1">
    <source>
        <dbReference type="ARBA" id="ARBA00004613"/>
    </source>
</evidence>
<evidence type="ECO:0000256" key="4">
    <source>
        <dbReference type="ARBA" id="ARBA00022729"/>
    </source>
</evidence>
<organism evidence="6">
    <name type="scientific">Anopheles atroparvus</name>
    <name type="common">European mosquito</name>
    <dbReference type="NCBI Taxonomy" id="41427"/>
    <lineage>
        <taxon>Eukaryota</taxon>
        <taxon>Metazoa</taxon>
        <taxon>Ecdysozoa</taxon>
        <taxon>Arthropoda</taxon>
        <taxon>Hexapoda</taxon>
        <taxon>Insecta</taxon>
        <taxon>Pterygota</taxon>
        <taxon>Neoptera</taxon>
        <taxon>Endopterygota</taxon>
        <taxon>Diptera</taxon>
        <taxon>Nematocera</taxon>
        <taxon>Culicoidea</taxon>
        <taxon>Culicidae</taxon>
        <taxon>Anophelinae</taxon>
        <taxon>Anopheles</taxon>
    </lineage>
</organism>
<dbReference type="PANTHER" id="PTHR11857:SF46">
    <property type="entry name" value="GENERAL ODORANT-BINDING PROTEIN 99A-RELATED"/>
    <property type="match status" value="1"/>
</dbReference>
<dbReference type="InterPro" id="IPR036728">
    <property type="entry name" value="PBP_GOBP_sf"/>
</dbReference>
<comment type="subcellular location">
    <subcellularLocation>
        <location evidence="1">Secreted</location>
    </subcellularLocation>
</comment>
<dbReference type="Gene3D" id="1.10.238.20">
    <property type="entry name" value="Pheromone/general odorant binding protein domain"/>
    <property type="match status" value="1"/>
</dbReference>
<dbReference type="GO" id="GO:0007608">
    <property type="term" value="P:sensory perception of smell"/>
    <property type="evidence" value="ECO:0007669"/>
    <property type="project" value="TreeGrafter"/>
</dbReference>
<evidence type="ECO:0000256" key="3">
    <source>
        <dbReference type="ARBA" id="ARBA00022525"/>
    </source>
</evidence>
<proteinExistence type="inferred from homology"/>
<evidence type="ECO:0000313" key="6">
    <source>
        <dbReference type="EnsemblMetazoa" id="AATE016233-PA.1"/>
    </source>
</evidence>
<dbReference type="SUPFAM" id="SSF47565">
    <property type="entry name" value="Insect pheromone/odorant-binding proteins"/>
    <property type="match status" value="1"/>
</dbReference>
<dbReference type="GO" id="GO:0005615">
    <property type="term" value="C:extracellular space"/>
    <property type="evidence" value="ECO:0007669"/>
    <property type="project" value="TreeGrafter"/>
</dbReference>
<dbReference type="EnsemblMetazoa" id="AATE016233-RA">
    <property type="protein sequence ID" value="AATE016233-PA.1"/>
    <property type="gene ID" value="AATE016233"/>
</dbReference>
<keyword evidence="3" id="KW-0964">Secreted</keyword>
<dbReference type="VEuPathDB" id="VectorBase:AATE016233"/>
<name>A0A182JDW0_ANOAO</name>
<dbReference type="STRING" id="41427.A0A182JDW0"/>
<accession>A0A182JDW0</accession>
<comment type="similarity">
    <text evidence="2">Belongs to the PBP/GOBP family.</text>
</comment>
<dbReference type="GO" id="GO:0005549">
    <property type="term" value="F:odorant binding"/>
    <property type="evidence" value="ECO:0007669"/>
    <property type="project" value="InterPro"/>
</dbReference>
<dbReference type="PANTHER" id="PTHR11857">
    <property type="entry name" value="ODORANT BINDING PROTEIN-RELATED"/>
    <property type="match status" value="1"/>
</dbReference>
<sequence length="186" mass="20814">MKTRVLIGAAVAMFCVQDLTASSDFEALIESCGEAVQGLTNDLKAQYRANEFPDDPVTHCFVRCLGLTLKLYDDEQGPDLHANWEHLGSVDEEAEFVTQHRLCLDELDLEAVEGQCEKAYKVRWNWYRTSEAGSCRLMPNVGKLMLGGFFFCDLHHRSPPGPVEDDDSGDGTDERIGYTSASFRKL</sequence>
<keyword evidence="4" id="KW-0732">Signal</keyword>
<dbReference type="AlphaFoldDB" id="A0A182JDW0"/>
<keyword evidence="5" id="KW-1015">Disulfide bond</keyword>
<reference evidence="6" key="1">
    <citation type="submission" date="2022-08" db="UniProtKB">
        <authorList>
            <consortium name="EnsemblMetazoa"/>
        </authorList>
    </citation>
    <scope>IDENTIFICATION</scope>
    <source>
        <strain evidence="6">EBRO</strain>
    </source>
</reference>
<evidence type="ECO:0000256" key="2">
    <source>
        <dbReference type="ARBA" id="ARBA00008098"/>
    </source>
</evidence>
<dbReference type="InterPro" id="IPR006170">
    <property type="entry name" value="PBP/GOBP"/>
</dbReference>
<dbReference type="CDD" id="cd23992">
    <property type="entry name" value="PBP_GOBP"/>
    <property type="match status" value="1"/>
</dbReference>
<evidence type="ECO:0000256" key="5">
    <source>
        <dbReference type="ARBA" id="ARBA00023157"/>
    </source>
</evidence>
<dbReference type="Pfam" id="PF01395">
    <property type="entry name" value="PBP_GOBP"/>
    <property type="match status" value="1"/>
</dbReference>